<keyword evidence="1" id="KW-0378">Hydrolase</keyword>
<dbReference type="InterPro" id="IPR023292">
    <property type="entry name" value="NTP_PyroPHydrolase-like_dom_sf"/>
</dbReference>
<dbReference type="OrthoDB" id="6596at10239"/>
<name>G1FGL2_9CAUD</name>
<dbReference type="GeneID" id="18566081"/>
<protein>
    <submittedName>
        <fullName evidence="1">Nucleotide pyrophosphohydrolase</fullName>
    </submittedName>
</protein>
<evidence type="ECO:0000313" key="2">
    <source>
        <dbReference type="Proteomes" id="UP000008391"/>
    </source>
</evidence>
<dbReference type="GO" id="GO:0016787">
    <property type="term" value="F:hydrolase activity"/>
    <property type="evidence" value="ECO:0007669"/>
    <property type="project" value="UniProtKB-KW"/>
</dbReference>
<evidence type="ECO:0000313" key="1">
    <source>
        <dbReference type="EMBL" id="AEJ94069.1"/>
    </source>
</evidence>
<dbReference type="Gene3D" id="3.40.50.10400">
    <property type="entry name" value="Hypothetical protein PA1492"/>
    <property type="match status" value="1"/>
</dbReference>
<dbReference type="Proteomes" id="UP000008391">
    <property type="component" value="Segment"/>
</dbReference>
<accession>G1FGL2</accession>
<dbReference type="Pfam" id="PF14359">
    <property type="entry name" value="DUF4406"/>
    <property type="match status" value="1"/>
</dbReference>
<gene>
    <name evidence="1" type="primary">147</name>
    <name evidence="1" type="ORF">THIBAULT_147</name>
</gene>
<dbReference type="EMBL" id="JN201525">
    <property type="protein sequence ID" value="AEJ94069.1"/>
    <property type="molecule type" value="Genomic_DNA"/>
</dbReference>
<keyword evidence="2" id="KW-1185">Reference proteome</keyword>
<sequence>MASVKRLYVGGPMSPESFGLTETPTDWDWNHPAFNKAAEFYRSQGYEVVNPAEMDAEAGDVGALEWHEYLRRDIKVLADCTHIAMLPGWENSKGAQLEHHIAQELGLTVEYLGDTPRLNILDGTTEFMRLGRQNVDGGQFNDYAIRELRYKLLKEEYGEWEWADLHGDLVEVVDGLLDIIVVAWGSLLAFVGEDKAKAAAAEVVRSNLDKVKGEGLPTFNAAGKIQKPPGWRAPDIAGVLGVK</sequence>
<dbReference type="InterPro" id="IPR025518">
    <property type="entry name" value="DUF4406"/>
</dbReference>
<dbReference type="Gene3D" id="1.10.3420.10">
    <property type="entry name" value="putative ntp pyrophosphohydrolase like domain"/>
    <property type="match status" value="1"/>
</dbReference>
<dbReference type="KEGG" id="vg:18566081"/>
<organism evidence="1 2">
    <name type="scientific">Mycobacterium phage Thibault</name>
    <dbReference type="NCBI Taxonomy" id="1052673"/>
    <lineage>
        <taxon>Viruses</taxon>
        <taxon>Duplodnaviria</taxon>
        <taxon>Heunggongvirae</taxon>
        <taxon>Uroviricota</taxon>
        <taxon>Caudoviricetes</taxon>
        <taxon>Omegavirus</taxon>
        <taxon>Omegavirus thibault</taxon>
    </lineage>
</organism>
<dbReference type="RefSeq" id="YP_009018158.1">
    <property type="nucleotide sequence ID" value="NC_023738.1"/>
</dbReference>
<dbReference type="SUPFAM" id="SSF52309">
    <property type="entry name" value="N-(deoxy)ribosyltransferase-like"/>
    <property type="match status" value="1"/>
</dbReference>
<proteinExistence type="predicted"/>
<reference evidence="1 2" key="1">
    <citation type="journal article" date="2012" name="J. Virol.">
        <title>Complete Genome Sequences of 138 Mycobacteriophages.</title>
        <authorList>
            <consortium name="the Science Education Alliance Phage Hunters Advancing Genomics and Evolutionary Science Program"/>
            <consortium name="the KwaZulu-Natal Research Institute for Tuberculosis and HIV Mycobacterial Genetics Course Students"/>
            <consortium name="the Phage Hunters Integrating Research and Education Program"/>
            <person name="Hatfull G.F."/>
        </authorList>
    </citation>
    <scope>NUCLEOTIDE SEQUENCE [LARGE SCALE GENOMIC DNA]</scope>
</reference>